<dbReference type="Pfam" id="PF12708">
    <property type="entry name" value="Pect-lyase_RHGA_epim"/>
    <property type="match status" value="2"/>
</dbReference>
<feature type="domain" description="Rhamnogalacturonase A/B/Epimerase-like pectate lyase" evidence="2">
    <location>
        <begin position="69"/>
        <end position="290"/>
    </location>
</feature>
<dbReference type="AlphaFoldDB" id="A0A0C3SBV7"/>
<dbReference type="GO" id="GO:0004650">
    <property type="term" value="F:polygalacturonase activity"/>
    <property type="evidence" value="ECO:0007669"/>
    <property type="project" value="InterPro"/>
</dbReference>
<sequence>MFHNTLCNAVIVASTLLGLLSSTAFGLGSTCSSPLTQGSAAASDPFWMQNIAHQGLAAFNSNPSGYKVFRNVKDYGAKGDGSTDDTAAINAAISDGGRCGQGCDSTTTQPALVYFPPGSYKVSSPLITLYQTQLIGDARTPPTLLAASSWSGIALIDADPYLAGGAQDYVNQNNFFRSVRNFVIDLRAVAGGATGIHWQVSQATSLINIVFQMSTAAGNQHQGIFMENGSGGFLGDLVFNGGNIGATFGNQQFTVRNVTFNNANTAINAIWNWGWTFQRVTINNCQIGFDLTQGSTSNTGAQGVGAEAIIDAVVTNTPTFILSSAPSSGHLQGSIVLNNIQLTNVPIAVGVAGGATVLAGGTTHIDSWAQGNVYHGTSQSATFTQGNIASISKASVLLDSTGRIVSKSHPQYTGYAPGDFVSVRSHGAKGDGHTDDTAAIQSILAQYAGCKIIFFDAGTYIVSNTITIPAGTQVVGEVWSQVVGTGSQFTDYNNPRPVIQVGTAGSTGTVEITDMIFTTRGPAAGAIIVEWNVHDPSGQQAAAGAWDTHLIIGGTAQSSLQRTQCPTSGSGGNNCFADFLGLHLTSGASAYLEGMWVWLADHDLDSGGSTQISLWSGRGILSESQGPVWLIGTASEHHINYQYFLKGAANHYIGLAQTETPYFQPNPVPPSPFITNTAYDPTTLNTGNAWALTVQSSQNILVFGAGFYSFFSNYNTACQSSQNCQNQIVNIDSSSTIGIYSLTTVDTTWQLSVNNQGVINRSLNPNGFADTVSAWTRN</sequence>
<accession>A0A0C3SBV7</accession>
<feature type="signal peptide" evidence="1">
    <location>
        <begin position="1"/>
        <end position="26"/>
    </location>
</feature>
<reference evidence="3 4" key="1">
    <citation type="journal article" date="2014" name="PLoS Genet.">
        <title>Analysis of the Phlebiopsis gigantea genome, transcriptome and secretome provides insight into its pioneer colonization strategies of wood.</title>
        <authorList>
            <person name="Hori C."/>
            <person name="Ishida T."/>
            <person name="Igarashi K."/>
            <person name="Samejima M."/>
            <person name="Suzuki H."/>
            <person name="Master E."/>
            <person name="Ferreira P."/>
            <person name="Ruiz-Duenas F.J."/>
            <person name="Held B."/>
            <person name="Canessa P."/>
            <person name="Larrondo L.F."/>
            <person name="Schmoll M."/>
            <person name="Druzhinina I.S."/>
            <person name="Kubicek C.P."/>
            <person name="Gaskell J.A."/>
            <person name="Kersten P."/>
            <person name="St John F."/>
            <person name="Glasner J."/>
            <person name="Sabat G."/>
            <person name="Splinter BonDurant S."/>
            <person name="Syed K."/>
            <person name="Yadav J."/>
            <person name="Mgbeahuruike A.C."/>
            <person name="Kovalchuk A."/>
            <person name="Asiegbu F.O."/>
            <person name="Lackner G."/>
            <person name="Hoffmeister D."/>
            <person name="Rencoret J."/>
            <person name="Gutierrez A."/>
            <person name="Sun H."/>
            <person name="Lindquist E."/>
            <person name="Barry K."/>
            <person name="Riley R."/>
            <person name="Grigoriev I.V."/>
            <person name="Henrissat B."/>
            <person name="Kues U."/>
            <person name="Berka R.M."/>
            <person name="Martinez A.T."/>
            <person name="Covert S.F."/>
            <person name="Blanchette R.A."/>
            <person name="Cullen D."/>
        </authorList>
    </citation>
    <scope>NUCLEOTIDE SEQUENCE [LARGE SCALE GENOMIC DNA]</scope>
    <source>
        <strain evidence="3 4">11061_1 CR5-6</strain>
    </source>
</reference>
<keyword evidence="3" id="KW-0378">Hydrolase</keyword>
<dbReference type="InterPro" id="IPR039279">
    <property type="entry name" value="QRT3-like"/>
</dbReference>
<dbReference type="PANTHER" id="PTHR33928">
    <property type="entry name" value="POLYGALACTURONASE QRT3"/>
    <property type="match status" value="1"/>
</dbReference>
<dbReference type="OrthoDB" id="1046782at2759"/>
<evidence type="ECO:0000313" key="3">
    <source>
        <dbReference type="EMBL" id="KIP08300.1"/>
    </source>
</evidence>
<dbReference type="SUPFAM" id="SSF51126">
    <property type="entry name" value="Pectin lyase-like"/>
    <property type="match status" value="2"/>
</dbReference>
<evidence type="ECO:0000313" key="4">
    <source>
        <dbReference type="Proteomes" id="UP000053257"/>
    </source>
</evidence>
<dbReference type="InterPro" id="IPR024535">
    <property type="entry name" value="RHGA/B-epi-like_pectate_lyase"/>
</dbReference>
<dbReference type="FunFam" id="2.160.20.10:FF:000049">
    <property type="entry name" value="Putative exo-beta-1,3-glucanase"/>
    <property type="match status" value="1"/>
</dbReference>
<dbReference type="InterPro" id="IPR012334">
    <property type="entry name" value="Pectin_lyas_fold"/>
</dbReference>
<proteinExistence type="predicted"/>
<dbReference type="InterPro" id="IPR011050">
    <property type="entry name" value="Pectin_lyase_fold/virulence"/>
</dbReference>
<dbReference type="CDD" id="cd23668">
    <property type="entry name" value="GH55_beta13glucanase-like"/>
    <property type="match status" value="1"/>
</dbReference>
<gene>
    <name evidence="3" type="ORF">PHLGIDRAFT_88425</name>
</gene>
<protein>
    <submittedName>
        <fullName evidence="3">Glycoside hydrolase family 55 protein</fullName>
    </submittedName>
</protein>
<keyword evidence="1" id="KW-0732">Signal</keyword>
<dbReference type="PANTHER" id="PTHR33928:SF2">
    <property type="entry name" value="PECTATE LYASE SUPERFAMILY PROTEIN DOMAIN-CONTAINING PROTEIN-RELATED"/>
    <property type="match status" value="1"/>
</dbReference>
<dbReference type="STRING" id="745531.A0A0C3SBV7"/>
<feature type="chain" id="PRO_5002169792" evidence="1">
    <location>
        <begin position="27"/>
        <end position="778"/>
    </location>
</feature>
<keyword evidence="4" id="KW-1185">Reference proteome</keyword>
<dbReference type="EMBL" id="KN840482">
    <property type="protein sequence ID" value="KIP08300.1"/>
    <property type="molecule type" value="Genomic_DNA"/>
</dbReference>
<evidence type="ECO:0000259" key="2">
    <source>
        <dbReference type="Pfam" id="PF12708"/>
    </source>
</evidence>
<dbReference type="HOGENOM" id="CLU_002540_2_2_1"/>
<organism evidence="3 4">
    <name type="scientific">Phlebiopsis gigantea (strain 11061_1 CR5-6)</name>
    <name type="common">White-rot fungus</name>
    <name type="synonym">Peniophora gigantea</name>
    <dbReference type="NCBI Taxonomy" id="745531"/>
    <lineage>
        <taxon>Eukaryota</taxon>
        <taxon>Fungi</taxon>
        <taxon>Dikarya</taxon>
        <taxon>Basidiomycota</taxon>
        <taxon>Agaricomycotina</taxon>
        <taxon>Agaricomycetes</taxon>
        <taxon>Polyporales</taxon>
        <taxon>Phanerochaetaceae</taxon>
        <taxon>Phlebiopsis</taxon>
    </lineage>
</organism>
<dbReference type="Proteomes" id="UP000053257">
    <property type="component" value="Unassembled WGS sequence"/>
</dbReference>
<dbReference type="Gene3D" id="2.160.20.10">
    <property type="entry name" value="Single-stranded right-handed beta-helix, Pectin lyase-like"/>
    <property type="match status" value="2"/>
</dbReference>
<feature type="domain" description="Rhamnogalacturonase A/B/Epimerase-like pectate lyase" evidence="2">
    <location>
        <begin position="420"/>
        <end position="479"/>
    </location>
</feature>
<evidence type="ECO:0000256" key="1">
    <source>
        <dbReference type="SAM" id="SignalP"/>
    </source>
</evidence>
<name>A0A0C3SBV7_PHLG1</name>